<accession>A0A561PL53</accession>
<dbReference type="InterPro" id="IPR007499">
    <property type="entry name" value="ERF_bacteria_virus"/>
</dbReference>
<comment type="caution">
    <text evidence="2">The sequence shown here is derived from an EMBL/GenBank/DDBJ whole genome shotgun (WGS) entry which is preliminary data.</text>
</comment>
<protein>
    <submittedName>
        <fullName evidence="2">ERF superfamily protein</fullName>
    </submittedName>
</protein>
<dbReference type="EMBL" id="VIWO01000006">
    <property type="protein sequence ID" value="TWF38832.1"/>
    <property type="molecule type" value="Genomic_DNA"/>
</dbReference>
<sequence length="230" mass="25492">MTNIIQTGIHKAIAGIMKGVDFIKKDRKNAAQGYNFRGIDDMYNALHGLFADAGVFISSEITNTRREERTNTKGTLLIWTIVDACFTFYAEDGSFVKTTMVGEAMDSGDKGCNKAMSAALKYALMQMLLIPTEESKDTEDDTHQLAAGQQKIPTGNKEAETLGIPPEKKPIRTKTVITQKQFEQAVERIQKNDEHSQGVYDNTVKYFDLSQAQLDTLSGLLNSNPQKKTA</sequence>
<feature type="region of interest" description="Disordered" evidence="1">
    <location>
        <begin position="134"/>
        <end position="170"/>
    </location>
</feature>
<gene>
    <name evidence="2" type="ORF">FHW36_10655</name>
</gene>
<evidence type="ECO:0000256" key="1">
    <source>
        <dbReference type="SAM" id="MobiDB-lite"/>
    </source>
</evidence>
<organism evidence="2 3">
    <name type="scientific">Chitinophaga polysaccharea</name>
    <dbReference type="NCBI Taxonomy" id="1293035"/>
    <lineage>
        <taxon>Bacteria</taxon>
        <taxon>Pseudomonadati</taxon>
        <taxon>Bacteroidota</taxon>
        <taxon>Chitinophagia</taxon>
        <taxon>Chitinophagales</taxon>
        <taxon>Chitinophagaceae</taxon>
        <taxon>Chitinophaga</taxon>
    </lineage>
</organism>
<evidence type="ECO:0000313" key="2">
    <source>
        <dbReference type="EMBL" id="TWF38832.1"/>
    </source>
</evidence>
<dbReference type="Pfam" id="PF04404">
    <property type="entry name" value="ERF"/>
    <property type="match status" value="1"/>
</dbReference>
<evidence type="ECO:0000313" key="3">
    <source>
        <dbReference type="Proteomes" id="UP000320811"/>
    </source>
</evidence>
<dbReference type="RefSeq" id="WP_145671267.1">
    <property type="nucleotide sequence ID" value="NZ_VIWO01000006.1"/>
</dbReference>
<dbReference type="OrthoDB" id="1976435at2"/>
<keyword evidence="3" id="KW-1185">Reference proteome</keyword>
<proteinExistence type="predicted"/>
<name>A0A561PL53_9BACT</name>
<dbReference type="Proteomes" id="UP000320811">
    <property type="component" value="Unassembled WGS sequence"/>
</dbReference>
<reference evidence="2 3" key="1">
    <citation type="submission" date="2019-06" db="EMBL/GenBank/DDBJ databases">
        <title>Sorghum-associated microbial communities from plants grown in Nebraska, USA.</title>
        <authorList>
            <person name="Schachtman D."/>
        </authorList>
    </citation>
    <scope>NUCLEOTIDE SEQUENCE [LARGE SCALE GENOMIC DNA]</scope>
    <source>
        <strain evidence="2 3">1209</strain>
    </source>
</reference>
<dbReference type="AlphaFoldDB" id="A0A561PL53"/>